<dbReference type="Pfam" id="PF02694">
    <property type="entry name" value="UPF0060"/>
    <property type="match status" value="1"/>
</dbReference>
<dbReference type="InterPro" id="IPR003844">
    <property type="entry name" value="UPF0060"/>
</dbReference>
<sequence length="112" mass="11873">MTFAKSAILFVLAAVAEIGGAWLVWQAVREDRAWWFAGLGVMALGLYGFIAAQQPDANFGRVLAAYGGVFIAGSLAWAMLLDGFQPDRWDYIGAGIALAGVAVIMYAPRSGS</sequence>
<dbReference type="EMBL" id="CP093326">
    <property type="protein sequence ID" value="UNK46481.1"/>
    <property type="molecule type" value="Genomic_DNA"/>
</dbReference>
<dbReference type="PANTHER" id="PTHR36116">
    <property type="entry name" value="UPF0060 MEMBRANE PROTEIN YNFA"/>
    <property type="match status" value="1"/>
</dbReference>
<keyword evidence="3 5" id="KW-1133">Transmembrane helix</keyword>
<name>A0ABY3WAH3_9MICC</name>
<keyword evidence="7" id="KW-1185">Reference proteome</keyword>
<dbReference type="InterPro" id="IPR037185">
    <property type="entry name" value="EmrE-like"/>
</dbReference>
<gene>
    <name evidence="6" type="ORF">MNQ99_03695</name>
</gene>
<evidence type="ECO:0000313" key="7">
    <source>
        <dbReference type="Proteomes" id="UP000829069"/>
    </source>
</evidence>
<reference evidence="6 7" key="1">
    <citation type="submission" date="2022-03" db="EMBL/GenBank/DDBJ databases">
        <title>Isotopic signatures of nitrous oxide derived from detoxification processes.</title>
        <authorList>
            <person name="Behrendt U."/>
            <person name="Buchen C."/>
            <person name="Well R."/>
            <person name="Ulrich A."/>
            <person name="Rohe L."/>
            <person name="Kolb S."/>
            <person name="Schloter M."/>
            <person name="Horn M.A."/>
            <person name="Augustin J."/>
        </authorList>
    </citation>
    <scope>NUCLEOTIDE SEQUENCE [LARGE SCALE GENOMIC DNA]</scope>
    <source>
        <strain evidence="6 7">S4-C24</strain>
    </source>
</reference>
<dbReference type="SUPFAM" id="SSF103481">
    <property type="entry name" value="Multidrug resistance efflux transporter EmrE"/>
    <property type="match status" value="1"/>
</dbReference>
<dbReference type="NCBIfam" id="NF002586">
    <property type="entry name" value="PRK02237.1"/>
    <property type="match status" value="1"/>
</dbReference>
<protein>
    <submittedName>
        <fullName evidence="6">YnfA family protein</fullName>
    </submittedName>
</protein>
<keyword evidence="1 5" id="KW-1003">Cell membrane</keyword>
<dbReference type="RefSeq" id="WP_127512995.1">
    <property type="nucleotide sequence ID" value="NZ_CP093326.1"/>
</dbReference>
<evidence type="ECO:0000256" key="1">
    <source>
        <dbReference type="ARBA" id="ARBA00022475"/>
    </source>
</evidence>
<proteinExistence type="inferred from homology"/>
<dbReference type="HAMAP" id="MF_00010">
    <property type="entry name" value="UPF0060"/>
    <property type="match status" value="1"/>
</dbReference>
<feature type="transmembrane region" description="Helical" evidence="5">
    <location>
        <begin position="7"/>
        <end position="28"/>
    </location>
</feature>
<evidence type="ECO:0000256" key="4">
    <source>
        <dbReference type="ARBA" id="ARBA00023136"/>
    </source>
</evidence>
<evidence type="ECO:0000256" key="3">
    <source>
        <dbReference type="ARBA" id="ARBA00022989"/>
    </source>
</evidence>
<feature type="transmembrane region" description="Helical" evidence="5">
    <location>
        <begin position="91"/>
        <end position="108"/>
    </location>
</feature>
<dbReference type="PANTHER" id="PTHR36116:SF1">
    <property type="entry name" value="UPF0060 MEMBRANE PROTEIN YNFA"/>
    <property type="match status" value="1"/>
</dbReference>
<feature type="transmembrane region" description="Helical" evidence="5">
    <location>
        <begin position="34"/>
        <end position="52"/>
    </location>
</feature>
<evidence type="ECO:0000256" key="5">
    <source>
        <dbReference type="HAMAP-Rule" id="MF_00010"/>
    </source>
</evidence>
<accession>A0ABY3WAH3</accession>
<organism evidence="6 7">
    <name type="scientific">Arthrobacter sulfonylureivorans</name>
    <dbReference type="NCBI Taxonomy" id="2486855"/>
    <lineage>
        <taxon>Bacteria</taxon>
        <taxon>Bacillati</taxon>
        <taxon>Actinomycetota</taxon>
        <taxon>Actinomycetes</taxon>
        <taxon>Micrococcales</taxon>
        <taxon>Micrococcaceae</taxon>
        <taxon>Arthrobacter</taxon>
    </lineage>
</organism>
<keyword evidence="2 5" id="KW-0812">Transmembrane</keyword>
<evidence type="ECO:0000256" key="2">
    <source>
        <dbReference type="ARBA" id="ARBA00022692"/>
    </source>
</evidence>
<comment type="similarity">
    <text evidence="5">Belongs to the UPF0060 family.</text>
</comment>
<keyword evidence="4 5" id="KW-0472">Membrane</keyword>
<comment type="subcellular location">
    <subcellularLocation>
        <location evidence="5">Cell membrane</location>
        <topology evidence="5">Multi-pass membrane protein</topology>
    </subcellularLocation>
</comment>
<feature type="transmembrane region" description="Helical" evidence="5">
    <location>
        <begin position="59"/>
        <end position="79"/>
    </location>
</feature>
<evidence type="ECO:0000313" key="6">
    <source>
        <dbReference type="EMBL" id="UNK46481.1"/>
    </source>
</evidence>
<dbReference type="Proteomes" id="UP000829069">
    <property type="component" value="Chromosome"/>
</dbReference>